<feature type="domain" description="Ribulose bisphosphate carboxylase/oxygenase activase AAA helical" evidence="9">
    <location>
        <begin position="343"/>
        <end position="450"/>
    </location>
</feature>
<feature type="region of interest" description="Disordered" evidence="7">
    <location>
        <begin position="50"/>
        <end position="72"/>
    </location>
</feature>
<evidence type="ECO:0000313" key="10">
    <source>
        <dbReference type="EMBL" id="GLC50680.1"/>
    </source>
</evidence>
<accession>A0A9W6BF64</accession>
<evidence type="ECO:0000256" key="5">
    <source>
        <dbReference type="ARBA" id="ARBA00025781"/>
    </source>
</evidence>
<dbReference type="EMBL" id="BRXU01000003">
    <property type="protein sequence ID" value="GLC50680.1"/>
    <property type="molecule type" value="Genomic_DNA"/>
</dbReference>
<name>A0A9W6BF64_9CHLO</name>
<protein>
    <recommendedName>
        <fullName evidence="6">Ribulose bisphosphate carboxylase/oxygenase activase, chloroplastic</fullName>
        <shortName evidence="6">RA</shortName>
        <shortName evidence="6">RuBisCO activase</shortName>
    </recommendedName>
</protein>
<dbReference type="InterPro" id="IPR048571">
    <property type="entry name" value="RuBisCO_activase_AAA_helical"/>
</dbReference>
<dbReference type="AlphaFoldDB" id="A0A9W6BF64"/>
<comment type="subcellular location">
    <subcellularLocation>
        <location evidence="1 6">Plastid</location>
        <location evidence="1 6">Chloroplast stroma</location>
    </subcellularLocation>
</comment>
<dbReference type="Pfam" id="PF21228">
    <property type="entry name" value="RuBisCO_activase_AAA_helical"/>
    <property type="match status" value="1"/>
</dbReference>
<keyword evidence="6" id="KW-0934">Plastid</keyword>
<dbReference type="SUPFAM" id="SSF52540">
    <property type="entry name" value="P-loop containing nucleoside triphosphate hydrolases"/>
    <property type="match status" value="1"/>
</dbReference>
<dbReference type="GO" id="GO:0016887">
    <property type="term" value="F:ATP hydrolysis activity"/>
    <property type="evidence" value="ECO:0007669"/>
    <property type="project" value="UniProtKB-UniRule"/>
</dbReference>
<evidence type="ECO:0000256" key="1">
    <source>
        <dbReference type="ARBA" id="ARBA00004470"/>
    </source>
</evidence>
<reference evidence="10 11" key="1">
    <citation type="journal article" date="2023" name="Commun. Biol.">
        <title>Reorganization of the ancestral sex-determining regions during the evolution of trioecy in Pleodorina starrii.</title>
        <authorList>
            <person name="Takahashi K."/>
            <person name="Suzuki S."/>
            <person name="Kawai-Toyooka H."/>
            <person name="Yamamoto K."/>
            <person name="Hamaji T."/>
            <person name="Ootsuki R."/>
            <person name="Yamaguchi H."/>
            <person name="Kawachi M."/>
            <person name="Higashiyama T."/>
            <person name="Nozaki H."/>
        </authorList>
    </citation>
    <scope>NUCLEOTIDE SEQUENCE [LARGE SCALE GENOMIC DNA]</scope>
    <source>
        <strain evidence="10 11">NIES-4479</strain>
    </source>
</reference>
<comment type="similarity">
    <text evidence="5 6">Belongs to the RuBisCO activase family.</text>
</comment>
<keyword evidence="11" id="KW-1185">Reference proteome</keyword>
<feature type="domain" description="ATPase AAA-type core" evidence="8">
    <location>
        <begin position="196"/>
        <end position="340"/>
    </location>
</feature>
<evidence type="ECO:0000313" key="11">
    <source>
        <dbReference type="Proteomes" id="UP001165080"/>
    </source>
</evidence>
<evidence type="ECO:0000259" key="8">
    <source>
        <dbReference type="Pfam" id="PF00004"/>
    </source>
</evidence>
<dbReference type="Gene3D" id="1.10.8.1070">
    <property type="match status" value="1"/>
</dbReference>
<dbReference type="Gene3D" id="3.40.50.300">
    <property type="entry name" value="P-loop containing nucleotide triphosphate hydrolases"/>
    <property type="match status" value="1"/>
</dbReference>
<keyword evidence="2 6" id="KW-0547">Nucleotide-binding</keyword>
<dbReference type="Pfam" id="PF00004">
    <property type="entry name" value="AAA"/>
    <property type="match status" value="1"/>
</dbReference>
<dbReference type="InterPro" id="IPR003959">
    <property type="entry name" value="ATPase_AAA_core"/>
</dbReference>
<keyword evidence="3 6" id="KW-0067">ATP-binding</keyword>
<organism evidence="10 11">
    <name type="scientific">Pleodorina starrii</name>
    <dbReference type="NCBI Taxonomy" id="330485"/>
    <lineage>
        <taxon>Eukaryota</taxon>
        <taxon>Viridiplantae</taxon>
        <taxon>Chlorophyta</taxon>
        <taxon>core chlorophytes</taxon>
        <taxon>Chlorophyceae</taxon>
        <taxon>CS clade</taxon>
        <taxon>Chlamydomonadales</taxon>
        <taxon>Volvocaceae</taxon>
        <taxon>Pleodorina</taxon>
    </lineage>
</organism>
<evidence type="ECO:0000256" key="2">
    <source>
        <dbReference type="ARBA" id="ARBA00022741"/>
    </source>
</evidence>
<feature type="region of interest" description="Disordered" evidence="7">
    <location>
        <begin position="464"/>
        <end position="528"/>
    </location>
</feature>
<dbReference type="GO" id="GO:0009570">
    <property type="term" value="C:chloroplast stroma"/>
    <property type="evidence" value="ECO:0007669"/>
    <property type="project" value="UniProtKB-SubCell"/>
</dbReference>
<dbReference type="Proteomes" id="UP001165080">
    <property type="component" value="Unassembled WGS sequence"/>
</dbReference>
<dbReference type="GO" id="GO:0046863">
    <property type="term" value="F:ribulose-1,5-bisphosphate carboxylase/oxygenase activator activity"/>
    <property type="evidence" value="ECO:0007669"/>
    <property type="project" value="UniProtKB-UniRule"/>
</dbReference>
<evidence type="ECO:0000259" key="9">
    <source>
        <dbReference type="Pfam" id="PF21228"/>
    </source>
</evidence>
<evidence type="ECO:0000256" key="6">
    <source>
        <dbReference type="RuleBase" id="RU369045"/>
    </source>
</evidence>
<feature type="compositionally biased region" description="Basic and acidic residues" evidence="7">
    <location>
        <begin position="464"/>
        <end position="485"/>
    </location>
</feature>
<sequence length="528" mass="59231">MRTSVRGLQRCPQRTAFACPRVRPRGSVKRAAFDSWRDYFADEGPTASEQFFADADEPAASTSERERFSSLSFSDDGVLQRRSGSSWSAKEKGSEGRESDYLYDIGAKQLYNINVDHGQSVDHIDSLFAGEVLGHKSDIADGTLRAYDFRTFNNIVGDYYVAPAFLEKVALHMAKNYLYDLGAIGSNVRVPLILGIWGEKGMGKTFQTELALKKLGAETVVMSSGELEHEWAGTPGKLIRERYRKASEMSKVRGKMTALLIHDIDAGLGHFDHVQVTVNNQIVIGTLMNICDNPNVVSVGQDWRSEDRIRRTPIIVTGNDFSKMFAPLIRDGRMDKYYWSPSREDLINIVWQMYKDDGLSQRDISALLDRFRRQPLDFFGALRASTYDEQIRQWIKRDITGHEFTAEDANLSGLHRRLLSVNKAGPPRFEPVRLTLDMLVAEGERLEREQQQVLDHKLSADYLRHVGREKERQEKEREAKAKAAKDGAQGRGAKGGEREGAVAVGAGAGGGERVRAAKRPVRQPGFGR</sequence>
<evidence type="ECO:0000256" key="4">
    <source>
        <dbReference type="ARBA" id="ARBA00025556"/>
    </source>
</evidence>
<keyword evidence="6" id="KW-0150">Chloroplast</keyword>
<comment type="function">
    <text evidence="4 6">Activation of RuBisCO (ribulose-1,5-bisphosphate carboxylase/oxygenase; EC 4.1.1.39) involves the ATP-dependent carboxylation of the epsilon-amino group of lysine leading to a carbamate structure.</text>
</comment>
<dbReference type="InterPro" id="IPR027417">
    <property type="entry name" value="P-loop_NTPase"/>
</dbReference>
<evidence type="ECO:0000256" key="7">
    <source>
        <dbReference type="SAM" id="MobiDB-lite"/>
    </source>
</evidence>
<gene>
    <name evidence="10" type="primary">PLESTMB000338</name>
    <name evidence="10" type="ORF">PLESTB_000407600</name>
</gene>
<comment type="caution">
    <text evidence="10">The sequence shown here is derived from an EMBL/GenBank/DDBJ whole genome shotgun (WGS) entry which is preliminary data.</text>
</comment>
<dbReference type="PANTHER" id="PTHR32429">
    <property type="match status" value="1"/>
</dbReference>
<dbReference type="GO" id="GO:0005524">
    <property type="term" value="F:ATP binding"/>
    <property type="evidence" value="ECO:0007669"/>
    <property type="project" value="UniProtKB-UniRule"/>
</dbReference>
<evidence type="ECO:0000256" key="3">
    <source>
        <dbReference type="ARBA" id="ARBA00022840"/>
    </source>
</evidence>
<dbReference type="InterPro" id="IPR044960">
    <property type="entry name" value="RCA-like"/>
</dbReference>
<proteinExistence type="inferred from homology"/>
<dbReference type="PANTHER" id="PTHR32429:SF11">
    <property type="entry name" value="RIBULOSE BISPHOSPHATE CARBOXYLASE_OXYGENASE ACTIVASE, CHLOROPLASTIC"/>
    <property type="match status" value="1"/>
</dbReference>